<dbReference type="EMBL" id="VUJX02000003">
    <property type="protein sequence ID" value="KAL0939798.1"/>
    <property type="molecule type" value="Genomic_DNA"/>
</dbReference>
<comment type="caution">
    <text evidence="1">The sequence shown here is derived from an EMBL/GenBank/DDBJ whole genome shotgun (WGS) entry which is preliminary data.</text>
</comment>
<organism evidence="1 2">
    <name type="scientific">Colletotrichum truncatum</name>
    <name type="common">Anthracnose fungus</name>
    <name type="synonym">Colletotrichum capsici</name>
    <dbReference type="NCBI Taxonomy" id="5467"/>
    <lineage>
        <taxon>Eukaryota</taxon>
        <taxon>Fungi</taxon>
        <taxon>Dikarya</taxon>
        <taxon>Ascomycota</taxon>
        <taxon>Pezizomycotina</taxon>
        <taxon>Sordariomycetes</taxon>
        <taxon>Hypocreomycetidae</taxon>
        <taxon>Glomerellales</taxon>
        <taxon>Glomerellaceae</taxon>
        <taxon>Colletotrichum</taxon>
        <taxon>Colletotrichum truncatum species complex</taxon>
    </lineage>
</organism>
<reference evidence="1 2" key="1">
    <citation type="journal article" date="2020" name="Phytopathology">
        <title>Genome Sequence Resources of Colletotrichum truncatum, C. plurivorum, C. musicola, and C. sojae: Four Species Pathogenic to Soybean (Glycine max).</title>
        <authorList>
            <person name="Rogerio F."/>
            <person name="Boufleur T.R."/>
            <person name="Ciampi-Guillardi M."/>
            <person name="Sukno S.A."/>
            <person name="Thon M.R."/>
            <person name="Massola Junior N.S."/>
            <person name="Baroncelli R."/>
        </authorList>
    </citation>
    <scope>NUCLEOTIDE SEQUENCE [LARGE SCALE GENOMIC DNA]</scope>
    <source>
        <strain evidence="1 2">CMES1059</strain>
    </source>
</reference>
<evidence type="ECO:0000313" key="1">
    <source>
        <dbReference type="EMBL" id="KAL0939798.1"/>
    </source>
</evidence>
<evidence type="ECO:0000313" key="2">
    <source>
        <dbReference type="Proteomes" id="UP000805649"/>
    </source>
</evidence>
<keyword evidence="2" id="KW-1185">Reference proteome</keyword>
<protein>
    <submittedName>
        <fullName evidence="1">Zinc-type alcohol dehydrogenase-like protein C2E1P3.01-like protein 4</fullName>
    </submittedName>
</protein>
<gene>
    <name evidence="1" type="ORF">CTRU02_206408</name>
</gene>
<proteinExistence type="predicted"/>
<sequence length="342" mass="37208">MQNSKKTMAMVTGPGPSLEYKEINTPKPGSGQMLVEVQYAAQNPTDVQSYDIFMFGDGAVLGCDFVGKIIELGESVTKYNVGDLVASTVWGGETKGIGAFATHTLADEKISFRVSDISEASAATIPLAACTAWLALFSERCLNIDRSRKESVLIWGGSSSVGQFAIQLACIFGLDVVTTCSPHNFDLVKDLGAKHVYDYNAINVSQQIRKDVPDLKYVFDTIGNEQNSSGLAATSANADSILCTVRPGLVNTEGVPDTVKCVDVMIWTAFLKEVNYKGHQWLKSQKDRDLAAELFDNIPKWVAEGKVRPNAVLQLEGLQSIPKGFQMHRDGKISGKKVVYRI</sequence>
<dbReference type="Proteomes" id="UP000805649">
    <property type="component" value="Unassembled WGS sequence"/>
</dbReference>
<accession>A0ACC3Z6S3</accession>
<name>A0ACC3Z6S3_COLTU</name>